<name>A0A3P7JRH2_LITSI</name>
<dbReference type="AlphaFoldDB" id="A0A3P7JRH2"/>
<gene>
    <name evidence="1" type="ORF">NLS_LOCUS10182</name>
</gene>
<sequence length="85" mass="8856">MNDIATIGGITPTPTPPLSSNFHPSFSAASSVAAAAAAAAAAASSSLTLNLLPSTNYLTSNLLANCARQAQQLRYTRHTRRFLPR</sequence>
<dbReference type="EMBL" id="UYRX01002715">
    <property type="protein sequence ID" value="VDM93474.1"/>
    <property type="molecule type" value="Genomic_DNA"/>
</dbReference>
<protein>
    <submittedName>
        <fullName evidence="1">Uncharacterized protein</fullName>
    </submittedName>
</protein>
<evidence type="ECO:0000313" key="2">
    <source>
        <dbReference type="Proteomes" id="UP000277928"/>
    </source>
</evidence>
<accession>A0A3P7JRH2</accession>
<organism evidence="1 2">
    <name type="scientific">Litomosoides sigmodontis</name>
    <name type="common">Filarial nematode worm</name>
    <dbReference type="NCBI Taxonomy" id="42156"/>
    <lineage>
        <taxon>Eukaryota</taxon>
        <taxon>Metazoa</taxon>
        <taxon>Ecdysozoa</taxon>
        <taxon>Nematoda</taxon>
        <taxon>Chromadorea</taxon>
        <taxon>Rhabditida</taxon>
        <taxon>Spirurina</taxon>
        <taxon>Spiruromorpha</taxon>
        <taxon>Filarioidea</taxon>
        <taxon>Onchocercidae</taxon>
        <taxon>Litomosoides</taxon>
    </lineage>
</organism>
<dbReference type="Proteomes" id="UP000277928">
    <property type="component" value="Unassembled WGS sequence"/>
</dbReference>
<evidence type="ECO:0000313" key="1">
    <source>
        <dbReference type="EMBL" id="VDM93474.1"/>
    </source>
</evidence>
<dbReference type="OrthoDB" id="10521861at2759"/>
<proteinExistence type="predicted"/>
<feature type="non-terminal residue" evidence="1">
    <location>
        <position position="85"/>
    </location>
</feature>
<reference evidence="1 2" key="1">
    <citation type="submission" date="2018-08" db="EMBL/GenBank/DDBJ databases">
        <authorList>
            <person name="Laetsch R D."/>
            <person name="Stevens L."/>
            <person name="Kumar S."/>
            <person name="Blaxter L. M."/>
        </authorList>
    </citation>
    <scope>NUCLEOTIDE SEQUENCE [LARGE SCALE GENOMIC DNA]</scope>
</reference>
<keyword evidence="2" id="KW-1185">Reference proteome</keyword>